<name>A0A8J8SZL0_HALGN</name>
<evidence type="ECO:0000313" key="3">
    <source>
        <dbReference type="Proteomes" id="UP000785679"/>
    </source>
</evidence>
<organism evidence="2 3">
    <name type="scientific">Halteria grandinella</name>
    <dbReference type="NCBI Taxonomy" id="5974"/>
    <lineage>
        <taxon>Eukaryota</taxon>
        <taxon>Sar</taxon>
        <taxon>Alveolata</taxon>
        <taxon>Ciliophora</taxon>
        <taxon>Intramacronucleata</taxon>
        <taxon>Spirotrichea</taxon>
        <taxon>Stichotrichia</taxon>
        <taxon>Sporadotrichida</taxon>
        <taxon>Halteriidae</taxon>
        <taxon>Halteria</taxon>
    </lineage>
</organism>
<dbReference type="AlphaFoldDB" id="A0A8J8SZL0"/>
<comment type="caution">
    <text evidence="2">The sequence shown here is derived from an EMBL/GenBank/DDBJ whole genome shotgun (WGS) entry which is preliminary data.</text>
</comment>
<evidence type="ECO:0000256" key="1">
    <source>
        <dbReference type="SAM" id="MobiDB-lite"/>
    </source>
</evidence>
<dbReference type="Proteomes" id="UP000785679">
    <property type="component" value="Unassembled WGS sequence"/>
</dbReference>
<feature type="region of interest" description="Disordered" evidence="1">
    <location>
        <begin position="71"/>
        <end position="108"/>
    </location>
</feature>
<proteinExistence type="predicted"/>
<evidence type="ECO:0000313" key="2">
    <source>
        <dbReference type="EMBL" id="TNV76727.1"/>
    </source>
</evidence>
<protein>
    <submittedName>
        <fullName evidence="2">Uncharacterized protein</fullName>
    </submittedName>
</protein>
<reference evidence="2" key="1">
    <citation type="submission" date="2019-06" db="EMBL/GenBank/DDBJ databases">
        <authorList>
            <person name="Zheng W."/>
        </authorList>
    </citation>
    <scope>NUCLEOTIDE SEQUENCE</scope>
    <source>
        <strain evidence="2">QDHG01</strain>
    </source>
</reference>
<feature type="compositionally biased region" description="Basic residues" evidence="1">
    <location>
        <begin position="99"/>
        <end position="108"/>
    </location>
</feature>
<gene>
    <name evidence="2" type="ORF">FGO68_gene11370</name>
</gene>
<keyword evidence="3" id="KW-1185">Reference proteome</keyword>
<accession>A0A8J8SZL0</accession>
<dbReference type="EMBL" id="RRYP01013060">
    <property type="protein sequence ID" value="TNV76727.1"/>
    <property type="molecule type" value="Genomic_DNA"/>
</dbReference>
<sequence>MRKEDPKQLRKVKQAWKKPPCTAAAPRLYDFKDLRQRFPTLDEKGKSRFAKLNQTTSFSILSSASTLVAQMPRSKSLRHTEPPSHRIHRSLSSGTLSLKRTRTLQKPK</sequence>